<evidence type="ECO:0000256" key="4">
    <source>
        <dbReference type="ARBA" id="ARBA00022723"/>
    </source>
</evidence>
<evidence type="ECO:0000256" key="9">
    <source>
        <dbReference type="SAM" id="MobiDB-lite"/>
    </source>
</evidence>
<name>A0A1I6MB71_9EURY</name>
<dbReference type="SUPFAM" id="SSF54292">
    <property type="entry name" value="2Fe-2S ferredoxin-like"/>
    <property type="match status" value="1"/>
</dbReference>
<evidence type="ECO:0000256" key="1">
    <source>
        <dbReference type="ARBA" id="ARBA00007874"/>
    </source>
</evidence>
<keyword evidence="7" id="KW-0411">Iron-sulfur</keyword>
<feature type="domain" description="2Fe-2S ferredoxin-type" evidence="10">
    <location>
        <begin position="104"/>
        <end position="196"/>
    </location>
</feature>
<dbReference type="InterPro" id="IPR012675">
    <property type="entry name" value="Beta-grasp_dom_sf"/>
</dbReference>
<feature type="compositionally biased region" description="Acidic residues" evidence="9">
    <location>
        <begin position="76"/>
        <end position="95"/>
    </location>
</feature>
<keyword evidence="2" id="KW-0813">Transport</keyword>
<gene>
    <name evidence="11" type="ORF">SAMN05216559_4172</name>
</gene>
<dbReference type="PANTHER" id="PTHR43112:SF3">
    <property type="entry name" value="FERREDOXIN-2, CHLOROPLASTIC"/>
    <property type="match status" value="1"/>
</dbReference>
<dbReference type="OrthoDB" id="235534at2157"/>
<dbReference type="Pfam" id="PF00111">
    <property type="entry name" value="Fer2"/>
    <property type="match status" value="1"/>
</dbReference>
<organism evidence="11 12">
    <name type="scientific">Halomicrobium zhouii</name>
    <dbReference type="NCBI Taxonomy" id="767519"/>
    <lineage>
        <taxon>Archaea</taxon>
        <taxon>Methanobacteriati</taxon>
        <taxon>Methanobacteriota</taxon>
        <taxon>Stenosarchaea group</taxon>
        <taxon>Halobacteria</taxon>
        <taxon>Halobacteriales</taxon>
        <taxon>Haloarculaceae</taxon>
        <taxon>Halomicrobium</taxon>
    </lineage>
</organism>
<keyword evidence="4" id="KW-0479">Metal-binding</keyword>
<dbReference type="EMBL" id="FOZK01000006">
    <property type="protein sequence ID" value="SFS12980.1"/>
    <property type="molecule type" value="Genomic_DNA"/>
</dbReference>
<evidence type="ECO:0000256" key="2">
    <source>
        <dbReference type="ARBA" id="ARBA00022448"/>
    </source>
</evidence>
<keyword evidence="12" id="KW-1185">Reference proteome</keyword>
<protein>
    <submittedName>
        <fullName evidence="11">Ferredoxin [2Fe-2S]</fullName>
    </submittedName>
</protein>
<keyword evidence="6" id="KW-0408">Iron</keyword>
<sequence length="196" mass="21070">MVDPVSVAVAAALTFLVVVVHYSSGTGWEPTEDISQDVLEKRAATVPETDFPEPYNRSIGGGAPAGAIPAGGAEGELAEGEEAEEEEDEGFDPESIPEDEVEYYDIEFAKEGETIEVANNETILDAGEDEGWDLPYACREGQCVSCAGQIQDGNASDYIRHINNEALFDDDMEDGYCLTCVACPTDEFTIETGEQP</sequence>
<evidence type="ECO:0000313" key="11">
    <source>
        <dbReference type="EMBL" id="SFS12980.1"/>
    </source>
</evidence>
<dbReference type="STRING" id="767519.SAMN05216559_4172"/>
<evidence type="ECO:0000256" key="5">
    <source>
        <dbReference type="ARBA" id="ARBA00022982"/>
    </source>
</evidence>
<dbReference type="Gene3D" id="3.10.20.30">
    <property type="match status" value="1"/>
</dbReference>
<keyword evidence="5" id="KW-0249">Electron transport</keyword>
<evidence type="ECO:0000256" key="8">
    <source>
        <dbReference type="ARBA" id="ARBA00034078"/>
    </source>
</evidence>
<comment type="cofactor">
    <cofactor evidence="8">
        <name>[2Fe-2S] cluster</name>
        <dbReference type="ChEBI" id="CHEBI:190135"/>
    </cofactor>
</comment>
<dbReference type="Proteomes" id="UP000199062">
    <property type="component" value="Unassembled WGS sequence"/>
</dbReference>
<dbReference type="PROSITE" id="PS51085">
    <property type="entry name" value="2FE2S_FER_2"/>
    <property type="match status" value="1"/>
</dbReference>
<evidence type="ECO:0000256" key="6">
    <source>
        <dbReference type="ARBA" id="ARBA00023004"/>
    </source>
</evidence>
<reference evidence="11 12" key="1">
    <citation type="submission" date="2016-10" db="EMBL/GenBank/DDBJ databases">
        <authorList>
            <person name="de Groot N.N."/>
        </authorList>
    </citation>
    <scope>NUCLEOTIDE SEQUENCE [LARGE SCALE GENOMIC DNA]</scope>
    <source>
        <strain evidence="11 12">CGMCC 1.10457</strain>
    </source>
</reference>
<dbReference type="AlphaFoldDB" id="A0A1I6MB71"/>
<comment type="similarity">
    <text evidence="1">Belongs to the 2Fe2S plant-type ferredoxin family.</text>
</comment>
<evidence type="ECO:0000313" key="12">
    <source>
        <dbReference type="Proteomes" id="UP000199062"/>
    </source>
</evidence>
<proteinExistence type="inferred from homology"/>
<evidence type="ECO:0000256" key="3">
    <source>
        <dbReference type="ARBA" id="ARBA00022714"/>
    </source>
</evidence>
<feature type="region of interest" description="Disordered" evidence="9">
    <location>
        <begin position="47"/>
        <end position="95"/>
    </location>
</feature>
<dbReference type="RefSeq" id="WP_089819381.1">
    <property type="nucleotide sequence ID" value="NZ_FOZK01000006.1"/>
</dbReference>
<dbReference type="GO" id="GO:0046872">
    <property type="term" value="F:metal ion binding"/>
    <property type="evidence" value="ECO:0007669"/>
    <property type="project" value="UniProtKB-KW"/>
</dbReference>
<dbReference type="GO" id="GO:0051537">
    <property type="term" value="F:2 iron, 2 sulfur cluster binding"/>
    <property type="evidence" value="ECO:0007669"/>
    <property type="project" value="UniProtKB-KW"/>
</dbReference>
<dbReference type="InterPro" id="IPR001041">
    <property type="entry name" value="2Fe-2S_ferredoxin-type"/>
</dbReference>
<accession>A0A1I6MB71</accession>
<dbReference type="PANTHER" id="PTHR43112">
    <property type="entry name" value="FERREDOXIN"/>
    <property type="match status" value="1"/>
</dbReference>
<evidence type="ECO:0000256" key="7">
    <source>
        <dbReference type="ARBA" id="ARBA00023014"/>
    </source>
</evidence>
<dbReference type="InterPro" id="IPR036010">
    <property type="entry name" value="2Fe-2S_ferredoxin-like_sf"/>
</dbReference>
<evidence type="ECO:0000259" key="10">
    <source>
        <dbReference type="PROSITE" id="PS51085"/>
    </source>
</evidence>
<dbReference type="CDD" id="cd00207">
    <property type="entry name" value="fer2"/>
    <property type="match status" value="1"/>
</dbReference>
<keyword evidence="3" id="KW-0001">2Fe-2S</keyword>